<keyword evidence="2" id="KW-1185">Reference proteome</keyword>
<organism evidence="1 2">
    <name type="scientific">Portunus trituberculatus</name>
    <name type="common">Swimming crab</name>
    <name type="synonym">Neptunus trituberculatus</name>
    <dbReference type="NCBI Taxonomy" id="210409"/>
    <lineage>
        <taxon>Eukaryota</taxon>
        <taxon>Metazoa</taxon>
        <taxon>Ecdysozoa</taxon>
        <taxon>Arthropoda</taxon>
        <taxon>Crustacea</taxon>
        <taxon>Multicrustacea</taxon>
        <taxon>Malacostraca</taxon>
        <taxon>Eumalacostraca</taxon>
        <taxon>Eucarida</taxon>
        <taxon>Decapoda</taxon>
        <taxon>Pleocyemata</taxon>
        <taxon>Brachyura</taxon>
        <taxon>Eubrachyura</taxon>
        <taxon>Portunoidea</taxon>
        <taxon>Portunidae</taxon>
        <taxon>Portuninae</taxon>
        <taxon>Portunus</taxon>
    </lineage>
</organism>
<evidence type="ECO:0000313" key="2">
    <source>
        <dbReference type="Proteomes" id="UP000324222"/>
    </source>
</evidence>
<dbReference type="EMBL" id="VSRR010004407">
    <property type="protein sequence ID" value="MPC39573.1"/>
    <property type="molecule type" value="Genomic_DNA"/>
</dbReference>
<proteinExistence type="predicted"/>
<reference evidence="1 2" key="1">
    <citation type="submission" date="2019-05" db="EMBL/GenBank/DDBJ databases">
        <title>Another draft genome of Portunus trituberculatus and its Hox gene families provides insights of decapod evolution.</title>
        <authorList>
            <person name="Jeong J.-H."/>
            <person name="Song I."/>
            <person name="Kim S."/>
            <person name="Choi T."/>
            <person name="Kim D."/>
            <person name="Ryu S."/>
            <person name="Kim W."/>
        </authorList>
    </citation>
    <scope>NUCLEOTIDE SEQUENCE [LARGE SCALE GENOMIC DNA]</scope>
    <source>
        <tissue evidence="1">Muscle</tissue>
    </source>
</reference>
<name>A0A5B7F3B6_PORTR</name>
<comment type="caution">
    <text evidence="1">The sequence shown here is derived from an EMBL/GenBank/DDBJ whole genome shotgun (WGS) entry which is preliminary data.</text>
</comment>
<dbReference type="Proteomes" id="UP000324222">
    <property type="component" value="Unassembled WGS sequence"/>
</dbReference>
<dbReference type="AlphaFoldDB" id="A0A5B7F3B6"/>
<gene>
    <name evidence="1" type="ORF">E2C01_033115</name>
</gene>
<evidence type="ECO:0000313" key="1">
    <source>
        <dbReference type="EMBL" id="MPC39573.1"/>
    </source>
</evidence>
<sequence>MNMKTRHGTEGVKCYFSIFSQGYGKPNE</sequence>
<protein>
    <submittedName>
        <fullName evidence="1">Uncharacterized protein</fullName>
    </submittedName>
</protein>
<accession>A0A5B7F3B6</accession>